<dbReference type="InterPro" id="IPR045394">
    <property type="entry name" value="Abhydrolase_dom"/>
</dbReference>
<dbReference type="Pfam" id="PF20091">
    <property type="entry name" value="Abhydrolase_10"/>
    <property type="match status" value="1"/>
</dbReference>
<organism evidence="2 3">
    <name type="scientific">Nocardioides anomalus</name>
    <dbReference type="NCBI Taxonomy" id="2712223"/>
    <lineage>
        <taxon>Bacteria</taxon>
        <taxon>Bacillati</taxon>
        <taxon>Actinomycetota</taxon>
        <taxon>Actinomycetes</taxon>
        <taxon>Propionibacteriales</taxon>
        <taxon>Nocardioidaceae</taxon>
        <taxon>Nocardioides</taxon>
    </lineage>
</organism>
<evidence type="ECO:0000313" key="2">
    <source>
        <dbReference type="EMBL" id="QIG45861.1"/>
    </source>
</evidence>
<evidence type="ECO:0000313" key="3">
    <source>
        <dbReference type="Proteomes" id="UP000502996"/>
    </source>
</evidence>
<name>A0A6G6WKJ9_9ACTN</name>
<gene>
    <name evidence="2" type="ORF">G5V58_09265</name>
</gene>
<keyword evidence="3" id="KW-1185">Reference proteome</keyword>
<evidence type="ECO:0000259" key="1">
    <source>
        <dbReference type="Pfam" id="PF20091"/>
    </source>
</evidence>
<feature type="domain" description="Alpha/beta hydrolase" evidence="1">
    <location>
        <begin position="8"/>
        <end position="403"/>
    </location>
</feature>
<dbReference type="AlphaFoldDB" id="A0A6G6WKJ9"/>
<dbReference type="Proteomes" id="UP000502996">
    <property type="component" value="Chromosome"/>
</dbReference>
<proteinExistence type="predicted"/>
<dbReference type="KEGG" id="nano:G5V58_09265"/>
<protein>
    <recommendedName>
        <fullName evidence="1">Alpha/beta hydrolase domain-containing protein</fullName>
    </recommendedName>
</protein>
<dbReference type="EMBL" id="CP049257">
    <property type="protein sequence ID" value="QIG45861.1"/>
    <property type="molecule type" value="Genomic_DNA"/>
</dbReference>
<accession>A0A6G6WKJ9</accession>
<sequence>MLSARPGPDLAAWDYVRSEHVARGTAVSYAGHEPAAYATRVAVRRPASPGSFSGTVVVEWLNVSSGSDAAPDWTYLAAEIVRRGHAWVGVSAQHVGVEGGAAAVGVAGVAPTGIKGRQRYAALHHPGDAYSYSIFAQVAAALDDLLPDLVVDVRLALGESQSAYALTTFANVVHEQTGVFDGFLIHSRGAAAMPLGEPGEAVDPRAYRTGAAAPIRDDLDVPVLMVQTETDLVGLLDHVRARQPDGARVRLWEVAGTAHADRYVIGEFEAVLGCPRPVNRGQQAYVVRAALRWLDGWARDGDPAPTAARLALEGRELVRDRAGNAVGGVRTPCVEAPVETYRGDTDPDASYLCQLFGSTLPLDAEVLRRLWPDRAAYLAAYERATDAAVAAGFVLPEDRAEVLAEARPELLAD</sequence>
<reference evidence="2 3" key="1">
    <citation type="submission" date="2020-02" db="EMBL/GenBank/DDBJ databases">
        <title>Full genome sequence of Nocardioides sp. R-3366.</title>
        <authorList>
            <person name="Im W.-T."/>
        </authorList>
    </citation>
    <scope>NUCLEOTIDE SEQUENCE [LARGE SCALE GENOMIC DNA]</scope>
    <source>
        <strain evidence="2 3">R-3366</strain>
    </source>
</reference>